<dbReference type="SUPFAM" id="SSF54160">
    <property type="entry name" value="Chromo domain-like"/>
    <property type="match status" value="2"/>
</dbReference>
<evidence type="ECO:0000256" key="4">
    <source>
        <dbReference type="ARBA" id="ARBA00022737"/>
    </source>
</evidence>
<dbReference type="KEGG" id="dya:Dyak_GE25940"/>
<dbReference type="GeneID" id="6536337"/>
<dbReference type="OrthoDB" id="5376140at2759"/>
<dbReference type="PhylomeDB" id="B4PUL6"/>
<protein>
    <submittedName>
        <fullName evidence="7">Heterochromatin protein 1E</fullName>
    </submittedName>
</protein>
<gene>
    <name evidence="7" type="primary">Dyak\HP1E</name>
    <name evidence="7" type="synonym">Dyak\GE25940</name>
    <name evidence="7" type="synonym">dyak_GLEANR_9527</name>
    <name evidence="7" type="synonym">GE25940</name>
    <name evidence="7" type="synonym">HP1E</name>
    <name evidence="7" type="ORF">Dyak_GE25940</name>
</gene>
<dbReference type="eggNOG" id="KOG1911">
    <property type="taxonomic scope" value="Eukaryota"/>
</dbReference>
<proteinExistence type="predicted"/>
<dbReference type="PANTHER" id="PTHR22812">
    <property type="entry name" value="CHROMOBOX PROTEIN"/>
    <property type="match status" value="1"/>
</dbReference>
<dbReference type="Gene3D" id="2.40.50.40">
    <property type="match status" value="2"/>
</dbReference>
<reference evidence="7 8" key="2">
    <citation type="journal article" date="2007" name="PLoS Biol.">
        <title>Principles of genome evolution in the Drosophila melanogaster species group.</title>
        <authorList>
            <person name="Ranz J.M."/>
            <person name="Maurin D."/>
            <person name="Chan Y.S."/>
            <person name="von Grotthuss M."/>
            <person name="Hillier L.W."/>
            <person name="Roote J."/>
            <person name="Ashburner M."/>
            <person name="Bergman C.M."/>
        </authorList>
    </citation>
    <scope>NUCLEOTIDE SEQUENCE [LARGE SCALE GENOMIC DNA]</scope>
    <source>
        <strain evidence="8">Tai18E2 / Tucson 14021-0261.01</strain>
    </source>
</reference>
<keyword evidence="5" id="KW-0539">Nucleus</keyword>
<dbReference type="HOGENOM" id="CLU_045874_1_2_1"/>
<evidence type="ECO:0000313" key="7">
    <source>
        <dbReference type="EMBL" id="EDW96633.1"/>
    </source>
</evidence>
<dbReference type="InterPro" id="IPR008251">
    <property type="entry name" value="Chromo_shadow_dom"/>
</dbReference>
<organism evidence="7 8">
    <name type="scientific">Drosophila yakuba</name>
    <name type="common">Fruit fly</name>
    <dbReference type="NCBI Taxonomy" id="7245"/>
    <lineage>
        <taxon>Eukaryota</taxon>
        <taxon>Metazoa</taxon>
        <taxon>Ecdysozoa</taxon>
        <taxon>Arthropoda</taxon>
        <taxon>Hexapoda</taxon>
        <taxon>Insecta</taxon>
        <taxon>Pterygota</taxon>
        <taxon>Neoptera</taxon>
        <taxon>Endopterygota</taxon>
        <taxon>Diptera</taxon>
        <taxon>Brachycera</taxon>
        <taxon>Muscomorpha</taxon>
        <taxon>Ephydroidea</taxon>
        <taxon>Drosophilidae</taxon>
        <taxon>Drosophila</taxon>
        <taxon>Sophophora</taxon>
    </lineage>
</organism>
<reference evidence="7 8" key="1">
    <citation type="journal article" date="2007" name="Nature">
        <title>Evolution of genes and genomes on the Drosophila phylogeny.</title>
        <authorList>
            <consortium name="Drosophila 12 Genomes Consortium"/>
            <person name="Clark A.G."/>
            <person name="Eisen M.B."/>
            <person name="Smith D.R."/>
            <person name="Bergman C.M."/>
            <person name="Oliver B."/>
            <person name="Markow T.A."/>
            <person name="Kaufman T.C."/>
            <person name="Kellis M."/>
            <person name="Gelbart W."/>
            <person name="Iyer V.N."/>
            <person name="Pollard D.A."/>
            <person name="Sackton T.B."/>
            <person name="Larracuente A.M."/>
            <person name="Singh N.D."/>
            <person name="Abad J.P."/>
            <person name="Abt D.N."/>
            <person name="Adryan B."/>
            <person name="Aguade M."/>
            <person name="Akashi H."/>
            <person name="Anderson W.W."/>
            <person name="Aquadro C.F."/>
            <person name="Ardell D.H."/>
            <person name="Arguello R."/>
            <person name="Artieri C.G."/>
            <person name="Barbash D.A."/>
            <person name="Barker D."/>
            <person name="Barsanti P."/>
            <person name="Batterham P."/>
            <person name="Batzoglou S."/>
            <person name="Begun D."/>
            <person name="Bhutkar A."/>
            <person name="Blanco E."/>
            <person name="Bosak S.A."/>
            <person name="Bradley R.K."/>
            <person name="Brand A.D."/>
            <person name="Brent M.R."/>
            <person name="Brooks A.N."/>
            <person name="Brown R.H."/>
            <person name="Butlin R.K."/>
            <person name="Caggese C."/>
            <person name="Calvi B.R."/>
            <person name="Bernardo de Carvalho A."/>
            <person name="Caspi A."/>
            <person name="Castrezana S."/>
            <person name="Celniker S.E."/>
            <person name="Chang J.L."/>
            <person name="Chapple C."/>
            <person name="Chatterji S."/>
            <person name="Chinwalla A."/>
            <person name="Civetta A."/>
            <person name="Clifton S.W."/>
            <person name="Comeron J.M."/>
            <person name="Costello J.C."/>
            <person name="Coyne J.A."/>
            <person name="Daub J."/>
            <person name="David R.G."/>
            <person name="Delcher A.L."/>
            <person name="Delehaunty K."/>
            <person name="Do C.B."/>
            <person name="Ebling H."/>
            <person name="Edwards K."/>
            <person name="Eickbush T."/>
            <person name="Evans J.D."/>
            <person name="Filipski A."/>
            <person name="Findeiss S."/>
            <person name="Freyhult E."/>
            <person name="Fulton L."/>
            <person name="Fulton R."/>
            <person name="Garcia A.C."/>
            <person name="Gardiner A."/>
            <person name="Garfield D.A."/>
            <person name="Garvin B.E."/>
            <person name="Gibson G."/>
            <person name="Gilbert D."/>
            <person name="Gnerre S."/>
            <person name="Godfrey J."/>
            <person name="Good R."/>
            <person name="Gotea V."/>
            <person name="Gravely B."/>
            <person name="Greenberg A.J."/>
            <person name="Griffiths-Jones S."/>
            <person name="Gross S."/>
            <person name="Guigo R."/>
            <person name="Gustafson E.A."/>
            <person name="Haerty W."/>
            <person name="Hahn M.W."/>
            <person name="Halligan D.L."/>
            <person name="Halpern A.L."/>
            <person name="Halter G.M."/>
            <person name="Han M.V."/>
            <person name="Heger A."/>
            <person name="Hillier L."/>
            <person name="Hinrichs A.S."/>
            <person name="Holmes I."/>
            <person name="Hoskins R.A."/>
            <person name="Hubisz M.J."/>
            <person name="Hultmark D."/>
            <person name="Huntley M.A."/>
            <person name="Jaffe D.B."/>
            <person name="Jagadeeshan S."/>
            <person name="Jeck W.R."/>
            <person name="Johnson J."/>
            <person name="Jones C.D."/>
            <person name="Jordan W.C."/>
            <person name="Karpen G.H."/>
            <person name="Kataoka E."/>
            <person name="Keightley P.D."/>
            <person name="Kheradpour P."/>
            <person name="Kirkness E.F."/>
            <person name="Koerich L.B."/>
            <person name="Kristiansen K."/>
            <person name="Kudrna D."/>
            <person name="Kulathinal R.J."/>
            <person name="Kumar S."/>
            <person name="Kwok R."/>
            <person name="Lander E."/>
            <person name="Langley C.H."/>
            <person name="Lapoint R."/>
            <person name="Lazzaro B.P."/>
            <person name="Lee S.J."/>
            <person name="Levesque L."/>
            <person name="Li R."/>
            <person name="Lin C.F."/>
            <person name="Lin M.F."/>
            <person name="Lindblad-Toh K."/>
            <person name="Llopart A."/>
            <person name="Long M."/>
            <person name="Low L."/>
            <person name="Lozovsky E."/>
            <person name="Lu J."/>
            <person name="Luo M."/>
            <person name="Machado C.A."/>
            <person name="Makalowski W."/>
            <person name="Marzo M."/>
            <person name="Matsuda M."/>
            <person name="Matzkin L."/>
            <person name="McAllister B."/>
            <person name="McBride C.S."/>
            <person name="McKernan B."/>
            <person name="McKernan K."/>
            <person name="Mendez-Lago M."/>
            <person name="Minx P."/>
            <person name="Mollenhauer M.U."/>
            <person name="Montooth K."/>
            <person name="Mount S.M."/>
            <person name="Mu X."/>
            <person name="Myers E."/>
            <person name="Negre B."/>
            <person name="Newfeld S."/>
            <person name="Nielsen R."/>
            <person name="Noor M.A."/>
            <person name="O'Grady P."/>
            <person name="Pachter L."/>
            <person name="Papaceit M."/>
            <person name="Parisi M.J."/>
            <person name="Parisi M."/>
            <person name="Parts L."/>
            <person name="Pedersen J.S."/>
            <person name="Pesole G."/>
            <person name="Phillippy A.M."/>
            <person name="Ponting C.P."/>
            <person name="Pop M."/>
            <person name="Porcelli D."/>
            <person name="Powell J.R."/>
            <person name="Prohaska S."/>
            <person name="Pruitt K."/>
            <person name="Puig M."/>
            <person name="Quesneville H."/>
            <person name="Ram K.R."/>
            <person name="Rand D."/>
            <person name="Rasmussen M.D."/>
            <person name="Reed L.K."/>
            <person name="Reenan R."/>
            <person name="Reily A."/>
            <person name="Remington K.A."/>
            <person name="Rieger T.T."/>
            <person name="Ritchie M.G."/>
            <person name="Robin C."/>
            <person name="Rogers Y.H."/>
            <person name="Rohde C."/>
            <person name="Rozas J."/>
            <person name="Rubenfield M.J."/>
            <person name="Ruiz A."/>
            <person name="Russo S."/>
            <person name="Salzberg S.L."/>
            <person name="Sanchez-Gracia A."/>
            <person name="Saranga D.J."/>
            <person name="Sato H."/>
            <person name="Schaeffer S.W."/>
            <person name="Schatz M.C."/>
            <person name="Schlenke T."/>
            <person name="Schwartz R."/>
            <person name="Segarra C."/>
            <person name="Singh R.S."/>
            <person name="Sirot L."/>
            <person name="Sirota M."/>
            <person name="Sisneros N.B."/>
            <person name="Smith C.D."/>
            <person name="Smith T.F."/>
            <person name="Spieth J."/>
            <person name="Stage D.E."/>
            <person name="Stark A."/>
            <person name="Stephan W."/>
            <person name="Strausberg R.L."/>
            <person name="Strempel S."/>
            <person name="Sturgill D."/>
            <person name="Sutton G."/>
            <person name="Sutton G.G."/>
            <person name="Tao W."/>
            <person name="Teichmann S."/>
            <person name="Tobari Y.N."/>
            <person name="Tomimura Y."/>
            <person name="Tsolas J.M."/>
            <person name="Valente V.L."/>
            <person name="Venter E."/>
            <person name="Venter J.C."/>
            <person name="Vicario S."/>
            <person name="Vieira F.G."/>
            <person name="Vilella A.J."/>
            <person name="Villasante A."/>
            <person name="Walenz B."/>
            <person name="Wang J."/>
            <person name="Wasserman M."/>
            <person name="Watts T."/>
            <person name="Wilson D."/>
            <person name="Wilson R.K."/>
            <person name="Wing R.A."/>
            <person name="Wolfner M.F."/>
            <person name="Wong A."/>
            <person name="Wong G.K."/>
            <person name="Wu C.I."/>
            <person name="Wu G."/>
            <person name="Yamamoto D."/>
            <person name="Yang H.P."/>
            <person name="Yang S.P."/>
            <person name="Yorke J.A."/>
            <person name="Yoshida K."/>
            <person name="Zdobnov E."/>
            <person name="Zhang P."/>
            <person name="Zhang Y."/>
            <person name="Zimin A.V."/>
            <person name="Baldwin J."/>
            <person name="Abdouelleil A."/>
            <person name="Abdulkadir J."/>
            <person name="Abebe A."/>
            <person name="Abera B."/>
            <person name="Abreu J."/>
            <person name="Acer S.C."/>
            <person name="Aftuck L."/>
            <person name="Alexander A."/>
            <person name="An P."/>
            <person name="Anderson E."/>
            <person name="Anderson S."/>
            <person name="Arachi H."/>
            <person name="Azer M."/>
            <person name="Bachantsang P."/>
            <person name="Barry A."/>
            <person name="Bayul T."/>
            <person name="Berlin A."/>
            <person name="Bessette D."/>
            <person name="Bloom T."/>
            <person name="Blye J."/>
            <person name="Boguslavskiy L."/>
            <person name="Bonnet C."/>
            <person name="Boukhgalter B."/>
            <person name="Bourzgui I."/>
            <person name="Brown A."/>
            <person name="Cahill P."/>
            <person name="Channer S."/>
            <person name="Cheshatsang Y."/>
            <person name="Chuda L."/>
            <person name="Citroen M."/>
            <person name="Collymore A."/>
            <person name="Cooke P."/>
            <person name="Costello M."/>
            <person name="D'Aco K."/>
            <person name="Daza R."/>
            <person name="De Haan G."/>
            <person name="DeGray S."/>
            <person name="DeMaso C."/>
            <person name="Dhargay N."/>
            <person name="Dooley K."/>
            <person name="Dooley E."/>
            <person name="Doricent M."/>
            <person name="Dorje P."/>
            <person name="Dorjee K."/>
            <person name="Dupes A."/>
            <person name="Elong R."/>
            <person name="Falk J."/>
            <person name="Farina A."/>
            <person name="Faro S."/>
            <person name="Ferguson D."/>
            <person name="Fisher S."/>
            <person name="Foley C.D."/>
            <person name="Franke A."/>
            <person name="Friedrich D."/>
            <person name="Gadbois L."/>
            <person name="Gearin G."/>
            <person name="Gearin C.R."/>
            <person name="Giannoukos G."/>
            <person name="Goode T."/>
            <person name="Graham J."/>
            <person name="Grandbois E."/>
            <person name="Grewal S."/>
            <person name="Gyaltsen K."/>
            <person name="Hafez N."/>
            <person name="Hagos B."/>
            <person name="Hall J."/>
            <person name="Henson C."/>
            <person name="Hollinger A."/>
            <person name="Honan T."/>
            <person name="Huard M.D."/>
            <person name="Hughes L."/>
            <person name="Hurhula B."/>
            <person name="Husby M.E."/>
            <person name="Kamat A."/>
            <person name="Kanga B."/>
            <person name="Kashin S."/>
            <person name="Khazanovich D."/>
            <person name="Kisner P."/>
            <person name="Lance K."/>
            <person name="Lara M."/>
            <person name="Lee W."/>
            <person name="Lennon N."/>
            <person name="Letendre F."/>
            <person name="LeVine R."/>
            <person name="Lipovsky A."/>
            <person name="Liu X."/>
            <person name="Liu J."/>
            <person name="Liu S."/>
            <person name="Lokyitsang T."/>
            <person name="Lokyitsang Y."/>
            <person name="Lubonja R."/>
            <person name="Lui A."/>
            <person name="MacDonald P."/>
            <person name="Magnisalis V."/>
            <person name="Maru K."/>
            <person name="Matthews C."/>
            <person name="McCusker W."/>
            <person name="McDonough S."/>
            <person name="Mehta T."/>
            <person name="Meldrim J."/>
            <person name="Meneus L."/>
            <person name="Mihai O."/>
            <person name="Mihalev A."/>
            <person name="Mihova T."/>
            <person name="Mittelman R."/>
            <person name="Mlenga V."/>
            <person name="Montmayeur A."/>
            <person name="Mulrain L."/>
            <person name="Navidi A."/>
            <person name="Naylor J."/>
            <person name="Negash T."/>
            <person name="Nguyen T."/>
            <person name="Nguyen N."/>
            <person name="Nicol R."/>
            <person name="Norbu C."/>
            <person name="Norbu N."/>
            <person name="Novod N."/>
            <person name="O'Neill B."/>
            <person name="Osman S."/>
            <person name="Markiewicz E."/>
            <person name="Oyono O.L."/>
            <person name="Patti C."/>
            <person name="Phunkhang P."/>
            <person name="Pierre F."/>
            <person name="Priest M."/>
            <person name="Raghuraman S."/>
            <person name="Rege F."/>
            <person name="Reyes R."/>
            <person name="Rise C."/>
            <person name="Rogov P."/>
            <person name="Ross K."/>
            <person name="Ryan E."/>
            <person name="Settipalli S."/>
            <person name="Shea T."/>
            <person name="Sherpa N."/>
            <person name="Shi L."/>
            <person name="Shih D."/>
            <person name="Sparrow T."/>
            <person name="Spaulding J."/>
            <person name="Stalker J."/>
            <person name="Stange-Thomann N."/>
            <person name="Stavropoulos S."/>
            <person name="Stone C."/>
            <person name="Strader C."/>
            <person name="Tesfaye S."/>
            <person name="Thomson T."/>
            <person name="Thoulutsang Y."/>
            <person name="Thoulutsang D."/>
            <person name="Topham K."/>
            <person name="Topping I."/>
            <person name="Tsamla T."/>
            <person name="Vassiliev H."/>
            <person name="Vo A."/>
            <person name="Wangchuk T."/>
            <person name="Wangdi T."/>
            <person name="Weiand M."/>
            <person name="Wilkinson J."/>
            <person name="Wilson A."/>
            <person name="Yadav S."/>
            <person name="Young G."/>
            <person name="Yu Q."/>
            <person name="Zembek L."/>
            <person name="Zhong D."/>
            <person name="Zimmer A."/>
            <person name="Zwirko Z."/>
            <person name="Jaffe D.B."/>
            <person name="Alvarez P."/>
            <person name="Brockman W."/>
            <person name="Butler J."/>
            <person name="Chin C."/>
            <person name="Gnerre S."/>
            <person name="Grabherr M."/>
            <person name="Kleber M."/>
            <person name="Mauceli E."/>
            <person name="MacCallum I."/>
        </authorList>
    </citation>
    <scope>NUCLEOTIDE SEQUENCE [LARGE SCALE GENOMIC DNA]</scope>
    <source>
        <strain evidence="8">Tai18E2 / Tucson 14021-0261.01</strain>
    </source>
</reference>
<dbReference type="CTD" id="41108"/>
<dbReference type="InterPro" id="IPR051219">
    <property type="entry name" value="Heterochromatin_chromo-domain"/>
</dbReference>
<dbReference type="GO" id="GO:0031507">
    <property type="term" value="P:heterochromatin formation"/>
    <property type="evidence" value="ECO:0007669"/>
    <property type="project" value="EnsemblMetazoa"/>
</dbReference>
<dbReference type="CDD" id="cd18981">
    <property type="entry name" value="CSD_HP1e_insect"/>
    <property type="match status" value="1"/>
</dbReference>
<dbReference type="GO" id="GO:0005634">
    <property type="term" value="C:nucleus"/>
    <property type="evidence" value="ECO:0007669"/>
    <property type="project" value="UniProtKB-SubCell"/>
</dbReference>
<dbReference type="Proteomes" id="UP000002282">
    <property type="component" value="Chromosome 3R"/>
</dbReference>
<dbReference type="GO" id="GO:0035092">
    <property type="term" value="P:sperm DNA condensation"/>
    <property type="evidence" value="ECO:0007669"/>
    <property type="project" value="EnsemblMetazoa"/>
</dbReference>
<dbReference type="OMA" id="YVEIPQM"/>
<dbReference type="InterPro" id="IPR016197">
    <property type="entry name" value="Chromo-like_dom_sf"/>
</dbReference>
<dbReference type="PROSITE" id="PS00598">
    <property type="entry name" value="CHROMO_1"/>
    <property type="match status" value="1"/>
</dbReference>
<dbReference type="InterPro" id="IPR000953">
    <property type="entry name" value="Chromo/chromo_shadow_dom"/>
</dbReference>
<feature type="domain" description="Chromo" evidence="6">
    <location>
        <begin position="27"/>
        <end position="85"/>
    </location>
</feature>
<evidence type="ECO:0000256" key="2">
    <source>
        <dbReference type="ARBA" id="ARBA00004286"/>
    </source>
</evidence>
<dbReference type="PROSITE" id="PS50013">
    <property type="entry name" value="CHROMO_2"/>
    <property type="match status" value="1"/>
</dbReference>
<dbReference type="EMBL" id="CM000160">
    <property type="protein sequence ID" value="EDW96633.1"/>
    <property type="molecule type" value="Genomic_DNA"/>
</dbReference>
<name>B4PUL6_DROYA</name>
<dbReference type="SMART" id="SM00298">
    <property type="entry name" value="CHROMO"/>
    <property type="match status" value="1"/>
</dbReference>
<comment type="subcellular location">
    <subcellularLocation>
        <location evidence="2">Chromosome</location>
    </subcellularLocation>
    <subcellularLocation>
        <location evidence="1">Nucleus</location>
    </subcellularLocation>
</comment>
<evidence type="ECO:0000256" key="5">
    <source>
        <dbReference type="ARBA" id="ARBA00023242"/>
    </source>
</evidence>
<sequence>MDSEVDSGESISNVSVISTDSDETEEYIVEKILDRRNYMGQVQYLVKWLDYADEDNTWESATDLDCHSLIKSFEQISLKRAQDLNNLYETKAKRLKIDPCLVVDSPFNHGFTAQEILKGFTNNGEISFLIRFRHLDEPQVVPSEMAYVEIPQMVLKFYENHCSFQDYLNNYIS</sequence>
<evidence type="ECO:0000313" key="8">
    <source>
        <dbReference type="Proteomes" id="UP000002282"/>
    </source>
</evidence>
<dbReference type="Pfam" id="PF01393">
    <property type="entry name" value="Chromo_shadow"/>
    <property type="match status" value="1"/>
</dbReference>
<evidence type="ECO:0000256" key="1">
    <source>
        <dbReference type="ARBA" id="ARBA00004123"/>
    </source>
</evidence>
<dbReference type="FunFam" id="2.40.50.40:FF:000031">
    <property type="entry name" value="Heterochromatin protein 1"/>
    <property type="match status" value="1"/>
</dbReference>
<keyword evidence="8" id="KW-1185">Reference proteome</keyword>
<evidence type="ECO:0000259" key="6">
    <source>
        <dbReference type="PROSITE" id="PS50013"/>
    </source>
</evidence>
<dbReference type="InterPro" id="IPR023779">
    <property type="entry name" value="Chromodomain_CS"/>
</dbReference>
<dbReference type="InterPro" id="IPR023780">
    <property type="entry name" value="Chromo_domain"/>
</dbReference>
<dbReference type="AlphaFoldDB" id="B4PUL6"/>
<dbReference type="SMART" id="SM00300">
    <property type="entry name" value="ChSh"/>
    <property type="match status" value="1"/>
</dbReference>
<keyword evidence="4" id="KW-0677">Repeat</keyword>
<keyword evidence="3" id="KW-0158">Chromosome</keyword>
<evidence type="ECO:0000256" key="3">
    <source>
        <dbReference type="ARBA" id="ARBA00022454"/>
    </source>
</evidence>
<dbReference type="Pfam" id="PF00385">
    <property type="entry name" value="Chromo"/>
    <property type="match status" value="1"/>
</dbReference>
<dbReference type="GO" id="GO:0000792">
    <property type="term" value="C:heterochromatin"/>
    <property type="evidence" value="ECO:0007669"/>
    <property type="project" value="UniProtKB-ARBA"/>
</dbReference>
<accession>B4PUL6</accession>